<evidence type="ECO:0008006" key="3">
    <source>
        <dbReference type="Google" id="ProtNLM"/>
    </source>
</evidence>
<dbReference type="Proteomes" id="UP000482960">
    <property type="component" value="Unassembled WGS sequence"/>
</dbReference>
<proteinExistence type="predicted"/>
<sequence length="337" mass="34888">MSVLTIIGAVGIVPEPAGAATTIAAVRPRMSEANAVNNAGLVVGWSETWAGEDSIGPAHAVVWSPTGSAYGPAQDLGTMGGLVSRANAVNDLGEVVGWSHDASGVVRAFLWSSALGQMTDLGGLPGATACQAKDINDRSQVVGICTVPRGSNIEQRPVLWSDGQITDLNAGQGSAWAMGINDRGEVVGAFDGYLVLWSGGARISLGEIVTGSGDINDRSELVGNFGDINGTHGRLFTRGPQGSYQETDLGTMGGSTTAALDINERGEVVGWGYTTVATRGFVWDRGTLTDIGTLGGTNSYAYGINDRGEVVGQSHLPSMATHAFIWYRGTMTDLGIL</sequence>
<accession>A0A6V8KXR8</accession>
<evidence type="ECO:0000313" key="2">
    <source>
        <dbReference type="Proteomes" id="UP000482960"/>
    </source>
</evidence>
<dbReference type="AlphaFoldDB" id="A0A6V8KXR8"/>
<gene>
    <name evidence="1" type="ORF">Prum_007610</name>
</gene>
<dbReference type="NCBIfam" id="TIGR02913">
    <property type="entry name" value="HAF_rpt"/>
    <property type="match status" value="4"/>
</dbReference>
<reference evidence="1 2" key="1">
    <citation type="submission" date="2020-03" db="EMBL/GenBank/DDBJ databases">
        <title>Whole genome shotgun sequence of Phytohabitans rumicis NBRC 108638.</title>
        <authorList>
            <person name="Komaki H."/>
            <person name="Tamura T."/>
        </authorList>
    </citation>
    <scope>NUCLEOTIDE SEQUENCE [LARGE SCALE GENOMIC DNA]</scope>
    <source>
        <strain evidence="1 2">NBRC 108638</strain>
    </source>
</reference>
<name>A0A6V8KXR8_9ACTN</name>
<comment type="caution">
    <text evidence="1">The sequence shown here is derived from an EMBL/GenBank/DDBJ whole genome shotgun (WGS) entry which is preliminary data.</text>
</comment>
<organism evidence="1 2">
    <name type="scientific">Phytohabitans rumicis</name>
    <dbReference type="NCBI Taxonomy" id="1076125"/>
    <lineage>
        <taxon>Bacteria</taxon>
        <taxon>Bacillati</taxon>
        <taxon>Actinomycetota</taxon>
        <taxon>Actinomycetes</taxon>
        <taxon>Micromonosporales</taxon>
        <taxon>Micromonosporaceae</taxon>
    </lineage>
</organism>
<dbReference type="EMBL" id="BLPG01000001">
    <property type="protein sequence ID" value="GFJ87119.1"/>
    <property type="molecule type" value="Genomic_DNA"/>
</dbReference>
<dbReference type="InterPro" id="IPR014262">
    <property type="entry name" value="HAF_rpt"/>
</dbReference>
<reference evidence="1 2" key="2">
    <citation type="submission" date="2020-03" db="EMBL/GenBank/DDBJ databases">
        <authorList>
            <person name="Ichikawa N."/>
            <person name="Kimura A."/>
            <person name="Kitahashi Y."/>
            <person name="Uohara A."/>
        </authorList>
    </citation>
    <scope>NUCLEOTIDE SEQUENCE [LARGE SCALE GENOMIC DNA]</scope>
    <source>
        <strain evidence="1 2">NBRC 108638</strain>
    </source>
</reference>
<protein>
    <recommendedName>
        <fullName evidence="3">HAF repeat-containing protein</fullName>
    </recommendedName>
</protein>
<evidence type="ECO:0000313" key="1">
    <source>
        <dbReference type="EMBL" id="GFJ87119.1"/>
    </source>
</evidence>
<keyword evidence="2" id="KW-1185">Reference proteome</keyword>